<comment type="caution">
    <text evidence="8">The sequence shown here is derived from an EMBL/GenBank/DDBJ whole genome shotgun (WGS) entry which is preliminary data.</text>
</comment>
<feature type="transmembrane region" description="Helical" evidence="6">
    <location>
        <begin position="335"/>
        <end position="356"/>
    </location>
</feature>
<dbReference type="InterPro" id="IPR036259">
    <property type="entry name" value="MFS_trans_sf"/>
</dbReference>
<keyword evidence="9" id="KW-1185">Reference proteome</keyword>
<evidence type="ECO:0000256" key="5">
    <source>
        <dbReference type="ARBA" id="ARBA00023136"/>
    </source>
</evidence>
<evidence type="ECO:0000313" key="8">
    <source>
        <dbReference type="EMBL" id="MFC3101451.1"/>
    </source>
</evidence>
<feature type="transmembrane region" description="Helical" evidence="6">
    <location>
        <begin position="137"/>
        <end position="155"/>
    </location>
</feature>
<feature type="domain" description="Major facilitator superfamily (MFS) profile" evidence="7">
    <location>
        <begin position="9"/>
        <end position="384"/>
    </location>
</feature>
<reference evidence="9" key="1">
    <citation type="journal article" date="2019" name="Int. J. Syst. Evol. Microbiol.">
        <title>The Global Catalogue of Microorganisms (GCM) 10K type strain sequencing project: providing services to taxonomists for standard genome sequencing and annotation.</title>
        <authorList>
            <consortium name="The Broad Institute Genomics Platform"/>
            <consortium name="The Broad Institute Genome Sequencing Center for Infectious Disease"/>
            <person name="Wu L."/>
            <person name="Ma J."/>
        </authorList>
    </citation>
    <scope>NUCLEOTIDE SEQUENCE [LARGE SCALE GENOMIC DNA]</scope>
    <source>
        <strain evidence="9">KCTC 52606</strain>
    </source>
</reference>
<evidence type="ECO:0000259" key="7">
    <source>
        <dbReference type="PROSITE" id="PS50850"/>
    </source>
</evidence>
<dbReference type="EMBL" id="JBHRSU010000033">
    <property type="protein sequence ID" value="MFC3101451.1"/>
    <property type="molecule type" value="Genomic_DNA"/>
</dbReference>
<feature type="transmembrane region" description="Helical" evidence="6">
    <location>
        <begin position="274"/>
        <end position="294"/>
    </location>
</feature>
<evidence type="ECO:0000256" key="2">
    <source>
        <dbReference type="ARBA" id="ARBA00022475"/>
    </source>
</evidence>
<dbReference type="Gene3D" id="1.20.1720.10">
    <property type="entry name" value="Multidrug resistance protein D"/>
    <property type="match status" value="1"/>
</dbReference>
<feature type="transmembrane region" description="Helical" evidence="6">
    <location>
        <begin position="242"/>
        <end position="262"/>
    </location>
</feature>
<feature type="transmembrane region" description="Helical" evidence="6">
    <location>
        <begin position="104"/>
        <end position="125"/>
    </location>
</feature>
<feature type="transmembrane region" description="Helical" evidence="6">
    <location>
        <begin position="362"/>
        <end position="383"/>
    </location>
</feature>
<comment type="subcellular location">
    <subcellularLocation>
        <location evidence="1">Cell membrane</location>
        <topology evidence="1">Multi-pass membrane protein</topology>
    </subcellularLocation>
</comment>
<evidence type="ECO:0000256" key="4">
    <source>
        <dbReference type="ARBA" id="ARBA00022989"/>
    </source>
</evidence>
<dbReference type="InterPro" id="IPR050189">
    <property type="entry name" value="MFS_Efflux_Transporters"/>
</dbReference>
<dbReference type="Pfam" id="PF07690">
    <property type="entry name" value="MFS_1"/>
    <property type="match status" value="1"/>
</dbReference>
<evidence type="ECO:0000313" key="9">
    <source>
        <dbReference type="Proteomes" id="UP001595378"/>
    </source>
</evidence>
<gene>
    <name evidence="8" type="ORF">ACFODK_11185</name>
</gene>
<sequence length="391" mass="38906">MSGGLTRGIVLLLGGIAALGSLATQMLVPALPTIAGELGVGVASAQLVIGVFLIGLGGGQLLIGPLADRVERRTLLLAGLVLYAAASLLAAWSETLAVLLAARLLQAVGASAGLVTARVLLNALAPPDRKVSAQAGLMGIVLISPALAPVLGGALTEWLGWRAVLWGLCLAGLIAVPVVLRHIPAHVADGVEGPRAGLGASYARILRNGRFLAASAAMAFASASLYLFLGTVPFLLERDYALSPRDIGLCLLLVAGASIAGTRLVGAAQRRADTLLLGTGLGVLAASGLALLAAGGPPALALLIGPLMLLGMTAGFIGPTAIARIMAAEKGLEGTATSLAGAVQMGVSALCAWALGPFGAAGAWQLALALLGLTLAALVAAGISRWRESVA</sequence>
<dbReference type="Proteomes" id="UP001595378">
    <property type="component" value="Unassembled WGS sequence"/>
</dbReference>
<feature type="transmembrane region" description="Helical" evidence="6">
    <location>
        <begin position="161"/>
        <end position="180"/>
    </location>
</feature>
<dbReference type="InterPro" id="IPR011701">
    <property type="entry name" value="MFS"/>
</dbReference>
<feature type="transmembrane region" description="Helical" evidence="6">
    <location>
        <begin position="75"/>
        <end position="92"/>
    </location>
</feature>
<keyword evidence="4 6" id="KW-1133">Transmembrane helix</keyword>
<evidence type="ECO:0000256" key="1">
    <source>
        <dbReference type="ARBA" id="ARBA00004651"/>
    </source>
</evidence>
<keyword evidence="5 6" id="KW-0472">Membrane</keyword>
<protein>
    <submittedName>
        <fullName evidence="8">MFS transporter</fullName>
    </submittedName>
</protein>
<keyword evidence="2" id="KW-1003">Cell membrane</keyword>
<feature type="transmembrane region" description="Helical" evidence="6">
    <location>
        <begin position="211"/>
        <end position="236"/>
    </location>
</feature>
<dbReference type="RefSeq" id="WP_336919066.1">
    <property type="nucleotide sequence ID" value="NZ_JBANRN010000008.1"/>
</dbReference>
<dbReference type="PROSITE" id="PS50850">
    <property type="entry name" value="MFS"/>
    <property type="match status" value="1"/>
</dbReference>
<name>A0ABV7EHP6_9SPHN</name>
<accession>A0ABV7EHP6</accession>
<organism evidence="8 9">
    <name type="scientific">Alteraurantiacibacter lauratis</name>
    <dbReference type="NCBI Taxonomy" id="2054627"/>
    <lineage>
        <taxon>Bacteria</taxon>
        <taxon>Pseudomonadati</taxon>
        <taxon>Pseudomonadota</taxon>
        <taxon>Alphaproteobacteria</taxon>
        <taxon>Sphingomonadales</taxon>
        <taxon>Erythrobacteraceae</taxon>
        <taxon>Alteraurantiacibacter</taxon>
    </lineage>
</organism>
<dbReference type="PANTHER" id="PTHR43124">
    <property type="entry name" value="PURINE EFFLUX PUMP PBUE"/>
    <property type="match status" value="1"/>
</dbReference>
<keyword evidence="3 6" id="KW-0812">Transmembrane</keyword>
<dbReference type="InterPro" id="IPR020846">
    <property type="entry name" value="MFS_dom"/>
</dbReference>
<dbReference type="PANTHER" id="PTHR43124:SF3">
    <property type="entry name" value="CHLORAMPHENICOL EFFLUX PUMP RV0191"/>
    <property type="match status" value="1"/>
</dbReference>
<evidence type="ECO:0000256" key="3">
    <source>
        <dbReference type="ARBA" id="ARBA00022692"/>
    </source>
</evidence>
<dbReference type="SUPFAM" id="SSF103473">
    <property type="entry name" value="MFS general substrate transporter"/>
    <property type="match status" value="1"/>
</dbReference>
<proteinExistence type="predicted"/>
<feature type="transmembrane region" description="Helical" evidence="6">
    <location>
        <begin position="300"/>
        <end position="323"/>
    </location>
</feature>
<feature type="transmembrane region" description="Helical" evidence="6">
    <location>
        <begin position="39"/>
        <end position="63"/>
    </location>
</feature>
<evidence type="ECO:0000256" key="6">
    <source>
        <dbReference type="SAM" id="Phobius"/>
    </source>
</evidence>